<dbReference type="EMBL" id="JGDM01000183">
    <property type="protein sequence ID" value="EXZ41790.1"/>
    <property type="molecule type" value="Genomic_DNA"/>
</dbReference>
<sequence length="66" mass="7515">MGEVFQQTNGILLLKISDDKVFCFNNHKSPILAAKIFHTQFADNRHAVETEKNIYKTAKMASEMSL</sequence>
<accession>A0A015Y5R3</accession>
<protein>
    <submittedName>
        <fullName evidence="1">Uncharacterized protein</fullName>
    </submittedName>
</protein>
<dbReference type="AlphaFoldDB" id="A0A015Y5R3"/>
<gene>
    <name evidence="1" type="ORF">M076_5119</name>
</gene>
<evidence type="ECO:0000313" key="1">
    <source>
        <dbReference type="EMBL" id="EXZ41790.1"/>
    </source>
</evidence>
<proteinExistence type="predicted"/>
<dbReference type="Proteomes" id="UP000022272">
    <property type="component" value="Unassembled WGS sequence"/>
</dbReference>
<organism evidence="1 2">
    <name type="scientific">Bacteroides fragilis str. 2-F-2 #4</name>
    <dbReference type="NCBI Taxonomy" id="1339280"/>
    <lineage>
        <taxon>Bacteria</taxon>
        <taxon>Pseudomonadati</taxon>
        <taxon>Bacteroidota</taxon>
        <taxon>Bacteroidia</taxon>
        <taxon>Bacteroidales</taxon>
        <taxon>Bacteroidaceae</taxon>
        <taxon>Bacteroides</taxon>
    </lineage>
</organism>
<evidence type="ECO:0000313" key="2">
    <source>
        <dbReference type="Proteomes" id="UP000022272"/>
    </source>
</evidence>
<comment type="caution">
    <text evidence="1">The sequence shown here is derived from an EMBL/GenBank/DDBJ whole genome shotgun (WGS) entry which is preliminary data.</text>
</comment>
<reference evidence="1 2" key="1">
    <citation type="submission" date="2014-02" db="EMBL/GenBank/DDBJ databases">
        <authorList>
            <person name="Sears C."/>
            <person name="Carroll K."/>
            <person name="Sack B.R."/>
            <person name="Qadri F."/>
            <person name="Myers L.L."/>
            <person name="Chung G.-T."/>
            <person name="Escheverria P."/>
            <person name="Fraser C.M."/>
            <person name="Sadzewicz L."/>
            <person name="Shefchek K.A."/>
            <person name="Tallon L."/>
            <person name="Das S.P."/>
            <person name="Daugherty S."/>
            <person name="Mongodin E.F."/>
        </authorList>
    </citation>
    <scope>NUCLEOTIDE SEQUENCE [LARGE SCALE GENOMIC DNA]</scope>
    <source>
        <strain evidence="1 2">2-F-2 #4</strain>
    </source>
</reference>
<name>A0A015Y5R3_BACFG</name>
<dbReference type="PATRIC" id="fig|1339280.3.peg.4860"/>